<dbReference type="Gene3D" id="2.40.10.220">
    <property type="entry name" value="predicted glycosyltransferase like domains"/>
    <property type="match status" value="1"/>
</dbReference>
<accession>A0A3B1B1E3</accession>
<protein>
    <recommendedName>
        <fullName evidence="1">PilZ domain-containing protein</fullName>
    </recommendedName>
</protein>
<feature type="domain" description="PilZ" evidence="1">
    <location>
        <begin position="3"/>
        <end position="93"/>
    </location>
</feature>
<dbReference type="Pfam" id="PF07238">
    <property type="entry name" value="PilZ"/>
    <property type="match status" value="1"/>
</dbReference>
<evidence type="ECO:0000259" key="1">
    <source>
        <dbReference type="Pfam" id="PF07238"/>
    </source>
</evidence>
<dbReference type="AlphaFoldDB" id="A0A3B1B1E3"/>
<organism evidence="2">
    <name type="scientific">hydrothermal vent metagenome</name>
    <dbReference type="NCBI Taxonomy" id="652676"/>
    <lineage>
        <taxon>unclassified sequences</taxon>
        <taxon>metagenomes</taxon>
        <taxon>ecological metagenomes</taxon>
    </lineage>
</organism>
<dbReference type="GO" id="GO:0035438">
    <property type="term" value="F:cyclic-di-GMP binding"/>
    <property type="evidence" value="ECO:0007669"/>
    <property type="project" value="InterPro"/>
</dbReference>
<dbReference type="EMBL" id="UOFY01000004">
    <property type="protein sequence ID" value="VAX05804.1"/>
    <property type="molecule type" value="Genomic_DNA"/>
</dbReference>
<gene>
    <name evidence="2" type="ORF">MNBD_GAMMA25-594</name>
</gene>
<proteinExistence type="predicted"/>
<sequence>MPERRHHIRTLIDARVRIYHSLFGALEGRIIDISEGGCCIVLENMPDIRDELLIQLQANEDEFITLKPVNMDVVFRMRCLRKRDNNMVLTFEDCEEGTVSADAL</sequence>
<reference evidence="2" key="1">
    <citation type="submission" date="2018-06" db="EMBL/GenBank/DDBJ databases">
        <authorList>
            <person name="Zhirakovskaya E."/>
        </authorList>
    </citation>
    <scope>NUCLEOTIDE SEQUENCE</scope>
</reference>
<dbReference type="InterPro" id="IPR009875">
    <property type="entry name" value="PilZ_domain"/>
</dbReference>
<dbReference type="SUPFAM" id="SSF141371">
    <property type="entry name" value="PilZ domain-like"/>
    <property type="match status" value="1"/>
</dbReference>
<name>A0A3B1B1E3_9ZZZZ</name>
<evidence type="ECO:0000313" key="2">
    <source>
        <dbReference type="EMBL" id="VAX05804.1"/>
    </source>
</evidence>